<sequence length="188" mass="21769">MRMVSVQMGDNSSRYDWYENNEFIFIVIFAKGNNNEQVNISFAEKSINCEYNSDGSLRKLDLNLFQEINPSLCSYTVSDYKIELRACKKCQGYWHQLAPQVAKEPVKNCENKNWDRIVDDMLKESDQTVSPGILELFQDIYEKGDENVRKAMEKSFSESQGTVLSTNWNEVGQKCVEPKHAVDVQKRD</sequence>
<protein>
    <submittedName>
        <fullName evidence="3">Protein SGT1 A</fullName>
    </submittedName>
</protein>
<keyword evidence="4" id="KW-1185">Reference proteome</keyword>
<evidence type="ECO:0000313" key="3">
    <source>
        <dbReference type="EMBL" id="KII66808.1"/>
    </source>
</evidence>
<dbReference type="EMBL" id="JWZT01003441">
    <property type="protein sequence ID" value="KII66808.1"/>
    <property type="molecule type" value="Genomic_DNA"/>
</dbReference>
<dbReference type="OrthoDB" id="1898560at2759"/>
<dbReference type="InterPro" id="IPR007052">
    <property type="entry name" value="CS_dom"/>
</dbReference>
<dbReference type="PROSITE" id="PS51203">
    <property type="entry name" value="CS"/>
    <property type="match status" value="1"/>
</dbReference>
<dbReference type="InterPro" id="IPR044563">
    <property type="entry name" value="Sgt1-like"/>
</dbReference>
<evidence type="ECO:0000259" key="1">
    <source>
        <dbReference type="PROSITE" id="PS51048"/>
    </source>
</evidence>
<dbReference type="Proteomes" id="UP000031668">
    <property type="component" value="Unassembled WGS sequence"/>
</dbReference>
<dbReference type="PANTHER" id="PTHR45862">
    <property type="entry name" value="PROTEIN SGT1 HOMOLOG"/>
    <property type="match status" value="1"/>
</dbReference>
<dbReference type="CDD" id="cd06466">
    <property type="entry name" value="p23_CS_SGT1_like"/>
    <property type="match status" value="1"/>
</dbReference>
<name>A0A0C2JCB4_THEKT</name>
<dbReference type="AlphaFoldDB" id="A0A0C2JCB4"/>
<dbReference type="Gene3D" id="2.60.40.790">
    <property type="match status" value="1"/>
</dbReference>
<dbReference type="GO" id="GO:0051087">
    <property type="term" value="F:protein-folding chaperone binding"/>
    <property type="evidence" value="ECO:0007669"/>
    <property type="project" value="InterPro"/>
</dbReference>
<feature type="domain" description="SGS" evidence="1">
    <location>
        <begin position="102"/>
        <end position="188"/>
    </location>
</feature>
<dbReference type="SUPFAM" id="SSF49764">
    <property type="entry name" value="HSP20-like chaperones"/>
    <property type="match status" value="1"/>
</dbReference>
<evidence type="ECO:0000259" key="2">
    <source>
        <dbReference type="PROSITE" id="PS51203"/>
    </source>
</evidence>
<dbReference type="Pfam" id="PF05002">
    <property type="entry name" value="SGS"/>
    <property type="match status" value="1"/>
</dbReference>
<organism evidence="3 4">
    <name type="scientific">Thelohanellus kitauei</name>
    <name type="common">Myxosporean</name>
    <dbReference type="NCBI Taxonomy" id="669202"/>
    <lineage>
        <taxon>Eukaryota</taxon>
        <taxon>Metazoa</taxon>
        <taxon>Cnidaria</taxon>
        <taxon>Myxozoa</taxon>
        <taxon>Myxosporea</taxon>
        <taxon>Bivalvulida</taxon>
        <taxon>Platysporina</taxon>
        <taxon>Myxobolidae</taxon>
        <taxon>Thelohanellus</taxon>
    </lineage>
</organism>
<proteinExistence type="predicted"/>
<dbReference type="PROSITE" id="PS51048">
    <property type="entry name" value="SGS"/>
    <property type="match status" value="1"/>
</dbReference>
<accession>A0A0C2JCB4</accession>
<gene>
    <name evidence="3" type="ORF">RF11_13566</name>
</gene>
<reference evidence="3 4" key="1">
    <citation type="journal article" date="2014" name="Genome Biol. Evol.">
        <title>The genome of the myxosporean Thelohanellus kitauei shows adaptations to nutrient acquisition within its fish host.</title>
        <authorList>
            <person name="Yang Y."/>
            <person name="Xiong J."/>
            <person name="Zhou Z."/>
            <person name="Huo F."/>
            <person name="Miao W."/>
            <person name="Ran C."/>
            <person name="Liu Y."/>
            <person name="Zhang J."/>
            <person name="Feng J."/>
            <person name="Wang M."/>
            <person name="Wang M."/>
            <person name="Wang L."/>
            <person name="Yao B."/>
        </authorList>
    </citation>
    <scope>NUCLEOTIDE SEQUENCE [LARGE SCALE GENOMIC DNA]</scope>
    <source>
        <strain evidence="3">Wuqing</strain>
    </source>
</reference>
<dbReference type="InterPro" id="IPR008978">
    <property type="entry name" value="HSP20-like_chaperone"/>
</dbReference>
<dbReference type="OMA" id="KVHMTAD"/>
<dbReference type="Pfam" id="PF04969">
    <property type="entry name" value="CS"/>
    <property type="match status" value="1"/>
</dbReference>
<feature type="domain" description="CS" evidence="2">
    <location>
        <begin position="10"/>
        <end position="98"/>
    </location>
</feature>
<evidence type="ECO:0000313" key="4">
    <source>
        <dbReference type="Proteomes" id="UP000031668"/>
    </source>
</evidence>
<comment type="caution">
    <text evidence="3">The sequence shown here is derived from an EMBL/GenBank/DDBJ whole genome shotgun (WGS) entry which is preliminary data.</text>
</comment>
<dbReference type="InterPro" id="IPR007699">
    <property type="entry name" value="SGS_dom"/>
</dbReference>